<protein>
    <submittedName>
        <fullName evidence="6 7">Uncharacterized protein LOC110986557 isoform X1</fullName>
    </submittedName>
</protein>
<dbReference type="SUPFAM" id="SSF47986">
    <property type="entry name" value="DEATH domain"/>
    <property type="match status" value="1"/>
</dbReference>
<feature type="compositionally biased region" description="Basic and acidic residues" evidence="1">
    <location>
        <begin position="416"/>
        <end position="435"/>
    </location>
</feature>
<dbReference type="GeneID" id="110986557"/>
<keyword evidence="2" id="KW-0472">Membrane</keyword>
<feature type="compositionally biased region" description="Polar residues" evidence="1">
    <location>
        <begin position="146"/>
        <end position="169"/>
    </location>
</feature>
<feature type="signal peptide" evidence="3">
    <location>
        <begin position="1"/>
        <end position="15"/>
    </location>
</feature>
<evidence type="ECO:0000313" key="8">
    <source>
        <dbReference type="RefSeq" id="XP_022104203.1"/>
    </source>
</evidence>
<evidence type="ECO:0000313" key="6">
    <source>
        <dbReference type="RefSeq" id="XP_022104201.1"/>
    </source>
</evidence>
<dbReference type="KEGG" id="aplc:110986557"/>
<feature type="compositionally biased region" description="Basic and acidic residues" evidence="1">
    <location>
        <begin position="241"/>
        <end position="259"/>
    </location>
</feature>
<sequence>MKTVASICMVLKVMAIMPTWMQTGVVSVPVAKLACEVNSIDTNFWYECSRQMEEPCVLGRHLKIPEANCSAGTVDKNQLCVSCPEGTYLDFRNHCDECLKWTECGPGMMENPALLPNILRDRDCIPITAFTGTQSLSAQPEISDNISTSTADASNEMNMSHPMGNSSLPAPQPMDDDDIGYKAAIGGLAGLVLVLIVILVVIAVKCHLGRKSVEWKRDCDQQQEQPQEPQIHRNARGASADNRDDADGNQEEEARHLLAEDPPPSSSSRGDGQAHSAEASRATVMVHPPPASVNSPPTSGPVNCGSPDAASNDILADSYLSWLAKQITPKEKVALSTQLGFNDAQLKCVETEYQGDTRRQNYEMLLNWRKRAEGDGLSKVRQLGQALANEQVGRTDLRDELFSRYGLQATSSQRRVSQDHSSKPDEENEEREERCSFLADNSSTSSSREDGPANSEGHNRTSGDVIAPLVSVIVHTNGQVIEMKQGKRLQHAQGPNKPQGRNDVRSQTDETEM</sequence>
<feature type="region of interest" description="Disordered" evidence="1">
    <location>
        <begin position="146"/>
        <end position="173"/>
    </location>
</feature>
<dbReference type="Pfam" id="PF00531">
    <property type="entry name" value="Death"/>
    <property type="match status" value="1"/>
</dbReference>
<name>A0A8B7ZLJ0_ACAPL</name>
<dbReference type="PROSITE" id="PS50017">
    <property type="entry name" value="DEATH_DOMAIN"/>
    <property type="match status" value="1"/>
</dbReference>
<gene>
    <name evidence="6 7 8" type="primary">LOC110986557</name>
</gene>
<evidence type="ECO:0000256" key="1">
    <source>
        <dbReference type="SAM" id="MobiDB-lite"/>
    </source>
</evidence>
<keyword evidence="2" id="KW-1133">Transmembrane helix</keyword>
<evidence type="ECO:0000256" key="2">
    <source>
        <dbReference type="SAM" id="Phobius"/>
    </source>
</evidence>
<proteinExistence type="predicted"/>
<dbReference type="CDD" id="cd00185">
    <property type="entry name" value="TNFRSF"/>
    <property type="match status" value="1"/>
</dbReference>
<feature type="transmembrane region" description="Helical" evidence="2">
    <location>
        <begin position="183"/>
        <end position="204"/>
    </location>
</feature>
<keyword evidence="2" id="KW-0812">Transmembrane</keyword>
<feature type="compositionally biased region" description="Basic and acidic residues" evidence="1">
    <location>
        <begin position="447"/>
        <end position="461"/>
    </location>
</feature>
<dbReference type="AlphaFoldDB" id="A0A8B7ZLJ0"/>
<organism evidence="5 6">
    <name type="scientific">Acanthaster planci</name>
    <name type="common">Crown-of-thorns starfish</name>
    <dbReference type="NCBI Taxonomy" id="133434"/>
    <lineage>
        <taxon>Eukaryota</taxon>
        <taxon>Metazoa</taxon>
        <taxon>Echinodermata</taxon>
        <taxon>Eleutherozoa</taxon>
        <taxon>Asterozoa</taxon>
        <taxon>Asteroidea</taxon>
        <taxon>Valvatacea</taxon>
        <taxon>Valvatida</taxon>
        <taxon>Acanthasteridae</taxon>
        <taxon>Acanthaster</taxon>
    </lineage>
</organism>
<dbReference type="Gene3D" id="2.10.50.10">
    <property type="entry name" value="Tumor Necrosis Factor Receptor, subunit A, domain 2"/>
    <property type="match status" value="1"/>
</dbReference>
<dbReference type="CDD" id="cd01670">
    <property type="entry name" value="Death"/>
    <property type="match status" value="1"/>
</dbReference>
<dbReference type="RefSeq" id="XP_022104201.1">
    <property type="nucleotide sequence ID" value="XM_022248509.1"/>
</dbReference>
<keyword evidence="3" id="KW-0732">Signal</keyword>
<keyword evidence="5" id="KW-1185">Reference proteome</keyword>
<evidence type="ECO:0000313" key="5">
    <source>
        <dbReference type="Proteomes" id="UP000694845"/>
    </source>
</evidence>
<feature type="region of interest" description="Disordered" evidence="1">
    <location>
        <begin position="219"/>
        <end position="280"/>
    </location>
</feature>
<feature type="chain" id="PRO_5044665728" evidence="3">
    <location>
        <begin position="16"/>
        <end position="513"/>
    </location>
</feature>
<reference evidence="6 7" key="1">
    <citation type="submission" date="2025-04" db="UniProtKB">
        <authorList>
            <consortium name="RefSeq"/>
        </authorList>
    </citation>
    <scope>IDENTIFICATION</scope>
</reference>
<feature type="compositionally biased region" description="Basic and acidic residues" evidence="1">
    <location>
        <begin position="500"/>
        <end position="513"/>
    </location>
</feature>
<dbReference type="InterPro" id="IPR011029">
    <property type="entry name" value="DEATH-like_dom_sf"/>
</dbReference>
<evidence type="ECO:0000313" key="7">
    <source>
        <dbReference type="RefSeq" id="XP_022104202.1"/>
    </source>
</evidence>
<evidence type="ECO:0000259" key="4">
    <source>
        <dbReference type="PROSITE" id="PS50017"/>
    </source>
</evidence>
<accession>A0A8B7ZLJ0</accession>
<dbReference type="GO" id="GO:0007165">
    <property type="term" value="P:signal transduction"/>
    <property type="evidence" value="ECO:0007669"/>
    <property type="project" value="InterPro"/>
</dbReference>
<evidence type="ECO:0000256" key="3">
    <source>
        <dbReference type="SAM" id="SignalP"/>
    </source>
</evidence>
<dbReference type="RefSeq" id="XP_022104203.1">
    <property type="nucleotide sequence ID" value="XM_022248511.1"/>
</dbReference>
<feature type="domain" description="Death" evidence="4">
    <location>
        <begin position="335"/>
        <end position="387"/>
    </location>
</feature>
<dbReference type="RefSeq" id="XP_022104202.1">
    <property type="nucleotide sequence ID" value="XM_022248510.1"/>
</dbReference>
<dbReference type="Proteomes" id="UP000694845">
    <property type="component" value="Unplaced"/>
</dbReference>
<feature type="region of interest" description="Disordered" evidence="1">
    <location>
        <begin position="409"/>
        <end position="463"/>
    </location>
</feature>
<dbReference type="Gene3D" id="1.10.533.10">
    <property type="entry name" value="Death Domain, Fas"/>
    <property type="match status" value="1"/>
</dbReference>
<dbReference type="InterPro" id="IPR000488">
    <property type="entry name" value="Death_dom"/>
</dbReference>
<feature type="region of interest" description="Disordered" evidence="1">
    <location>
        <begin position="487"/>
        <end position="513"/>
    </location>
</feature>